<evidence type="ECO:0000313" key="2">
    <source>
        <dbReference type="EMBL" id="MYL21521.1"/>
    </source>
</evidence>
<dbReference type="EMBL" id="WMET01000005">
    <property type="protein sequence ID" value="MYL21521.1"/>
    <property type="molecule type" value="Genomic_DNA"/>
</dbReference>
<keyword evidence="1" id="KW-0812">Transmembrane</keyword>
<dbReference type="Proteomes" id="UP000460949">
    <property type="component" value="Unassembled WGS sequence"/>
</dbReference>
<feature type="transmembrane region" description="Helical" evidence="1">
    <location>
        <begin position="12"/>
        <end position="32"/>
    </location>
</feature>
<organism evidence="2 3">
    <name type="scientific">Halobacillus litoralis</name>
    <dbReference type="NCBI Taxonomy" id="45668"/>
    <lineage>
        <taxon>Bacteria</taxon>
        <taxon>Bacillati</taxon>
        <taxon>Bacillota</taxon>
        <taxon>Bacilli</taxon>
        <taxon>Bacillales</taxon>
        <taxon>Bacillaceae</taxon>
        <taxon>Halobacillus</taxon>
    </lineage>
</organism>
<keyword evidence="1" id="KW-1133">Transmembrane helix</keyword>
<accession>A0A845DV29</accession>
<evidence type="ECO:0000256" key="1">
    <source>
        <dbReference type="SAM" id="Phobius"/>
    </source>
</evidence>
<comment type="caution">
    <text evidence="2">The sequence shown here is derived from an EMBL/GenBank/DDBJ whole genome shotgun (WGS) entry which is preliminary data.</text>
</comment>
<evidence type="ECO:0000313" key="3">
    <source>
        <dbReference type="Proteomes" id="UP000460949"/>
    </source>
</evidence>
<dbReference type="AlphaFoldDB" id="A0A845DV29"/>
<name>A0A845DV29_9BACI</name>
<dbReference type="SUPFAM" id="SSF53756">
    <property type="entry name" value="UDP-Glycosyltransferase/glycogen phosphorylase"/>
    <property type="match status" value="1"/>
</dbReference>
<sequence length="448" mass="51643">MNDKNSGGRAPRGFFSIGIEMVTYVCFIHMSGGSAMRSRSRKWLYLPIETKVREQDAKLLLAYHAVNHGYHVVIGEHRMVEQAAEKLPAGIFLAKGYPKGYARRVVESLKKYHHKIVELDEEGLFIPDASRYIRQRMRKAHIDQLDHVCCWGEHQKQVLTNAYPEMGNRCTVTGNPRFDLLNEVYRELYDPDVKAIQAVYGSYFLINTRFTFYNPRGGLRENPALPETQKIKRLCHSFIQLARILSRTYPDKNVIFRPHPGESLDVYKEAFKGFTNIHILREGSVIHWILAAEAVIHNGCTTGIEGVVLRKPVISYQPVTHPSGMMDFPDRLSIHAYTDNEVIKILQQSTKPELPDLFFRYYGHPAVPSACAAILNVLNNQKPAEFSIPSLKRVRFVKDHREKMKRLFPSFSIEEIDRFFTGLNKLTKENPLYRIHPLSDRLYLLESL</sequence>
<evidence type="ECO:0008006" key="4">
    <source>
        <dbReference type="Google" id="ProtNLM"/>
    </source>
</evidence>
<protein>
    <recommendedName>
        <fullName evidence="4">Surface carbohydrate biosynthesis protein</fullName>
    </recommendedName>
</protein>
<keyword evidence="1" id="KW-0472">Membrane</keyword>
<reference evidence="2 3" key="1">
    <citation type="submission" date="2019-11" db="EMBL/GenBank/DDBJ databases">
        <title>Genome sequences of 17 halophilic strains isolated from different environments.</title>
        <authorList>
            <person name="Furrow R.E."/>
        </authorList>
    </citation>
    <scope>NUCLEOTIDE SEQUENCE [LARGE SCALE GENOMIC DNA]</scope>
    <source>
        <strain evidence="2 3">22511_23_Filter</strain>
    </source>
</reference>
<proteinExistence type="predicted"/>
<dbReference type="InterPro" id="IPR030906">
    <property type="entry name" value="Surf_polysacc"/>
</dbReference>
<dbReference type="NCBIfam" id="TIGR04396">
    <property type="entry name" value="surf_polysacc"/>
    <property type="match status" value="1"/>
</dbReference>
<gene>
    <name evidence="2" type="ORF">GLW04_16575</name>
</gene>